<dbReference type="OrthoDB" id="3548481at2759"/>
<dbReference type="Gene3D" id="3.30.420.10">
    <property type="entry name" value="Ribonuclease H-like superfamily/Ribonuclease H"/>
    <property type="match status" value="1"/>
</dbReference>
<comment type="caution">
    <text evidence="3">The sequence shown here is derived from an EMBL/GenBank/DDBJ whole genome shotgun (WGS) entry which is preliminary data.</text>
</comment>
<dbReference type="InterPro" id="IPR012337">
    <property type="entry name" value="RNaseH-like_sf"/>
</dbReference>
<dbReference type="SUPFAM" id="SSF53098">
    <property type="entry name" value="Ribonuclease H-like"/>
    <property type="match status" value="1"/>
</dbReference>
<dbReference type="InterPro" id="IPR002156">
    <property type="entry name" value="RNaseH_domain"/>
</dbReference>
<dbReference type="RefSeq" id="XP_040756562.1">
    <property type="nucleotide sequence ID" value="XM_040899174.1"/>
</dbReference>
<reference evidence="3 4" key="1">
    <citation type="journal article" date="2018" name="Proc. Natl. Acad. Sci. U.S.A.">
        <title>Linking secondary metabolites to gene clusters through genome sequencing of six diverse Aspergillus species.</title>
        <authorList>
            <person name="Kaerboelling I."/>
            <person name="Vesth T.C."/>
            <person name="Frisvad J.C."/>
            <person name="Nybo J.L."/>
            <person name="Theobald S."/>
            <person name="Kuo A."/>
            <person name="Bowyer P."/>
            <person name="Matsuda Y."/>
            <person name="Mondo S."/>
            <person name="Lyhne E.K."/>
            <person name="Kogle M.E."/>
            <person name="Clum A."/>
            <person name="Lipzen A."/>
            <person name="Salamov A."/>
            <person name="Ngan C.Y."/>
            <person name="Daum C."/>
            <person name="Chiniquy J."/>
            <person name="Barry K."/>
            <person name="LaButti K."/>
            <person name="Haridas S."/>
            <person name="Simmons B.A."/>
            <person name="Magnuson J.K."/>
            <person name="Mortensen U.H."/>
            <person name="Larsen T.O."/>
            <person name="Grigoriev I.V."/>
            <person name="Baker S.E."/>
            <person name="Andersen M.R."/>
        </authorList>
    </citation>
    <scope>NUCLEOTIDE SEQUENCE [LARGE SCALE GENOMIC DNA]</scope>
    <source>
        <strain evidence="3 4">IBT 24754</strain>
    </source>
</reference>
<sequence length="268" mass="28715">MAKGSNKSIRSRNKARLRRRQHSSGTTRTGEPTVQTQLLLYDGFPNIIVEPRSAALAFATIAPDLESLFLVWTDGSVLGKLSSPSSSPSSPCSSSPSSPSSLPSLPITVGAGASAVYEDSSEPAGWTCSAVHLPNIANIEQAELHGIEAGLNIALERVNTVPEFAKKKKKIVLFSDCQGALRRISEYLKSPADSLWEVIPAISEKLAALRLLGIELELRWVPAHQKIPGNMVADAIAKNAMAYTRAGSNMQTELVTGSVDPFRRSPVL</sequence>
<dbReference type="GO" id="GO:0004523">
    <property type="term" value="F:RNA-DNA hybrid ribonuclease activity"/>
    <property type="evidence" value="ECO:0007669"/>
    <property type="project" value="InterPro"/>
</dbReference>
<dbReference type="PROSITE" id="PS50879">
    <property type="entry name" value="RNASE_H_1"/>
    <property type="match status" value="1"/>
</dbReference>
<evidence type="ECO:0000256" key="1">
    <source>
        <dbReference type="SAM" id="MobiDB-lite"/>
    </source>
</evidence>
<feature type="region of interest" description="Disordered" evidence="1">
    <location>
        <begin position="1"/>
        <end position="31"/>
    </location>
</feature>
<dbReference type="CDD" id="cd09276">
    <property type="entry name" value="Rnase_HI_RT_non_LTR"/>
    <property type="match status" value="1"/>
</dbReference>
<dbReference type="VEuPathDB" id="FungiDB:P175DRAFT_0520977"/>
<dbReference type="InterPro" id="IPR036397">
    <property type="entry name" value="RNaseH_sf"/>
</dbReference>
<organism evidence="3 4">
    <name type="scientific">Aspergillus ochraceoroseus IBT 24754</name>
    <dbReference type="NCBI Taxonomy" id="1392256"/>
    <lineage>
        <taxon>Eukaryota</taxon>
        <taxon>Fungi</taxon>
        <taxon>Dikarya</taxon>
        <taxon>Ascomycota</taxon>
        <taxon>Pezizomycotina</taxon>
        <taxon>Eurotiomycetes</taxon>
        <taxon>Eurotiomycetidae</taxon>
        <taxon>Eurotiales</taxon>
        <taxon>Aspergillaceae</taxon>
        <taxon>Aspergillus</taxon>
        <taxon>Aspergillus subgen. Nidulantes</taxon>
    </lineage>
</organism>
<proteinExistence type="predicted"/>
<evidence type="ECO:0000313" key="4">
    <source>
        <dbReference type="Proteomes" id="UP000244073"/>
    </source>
</evidence>
<feature type="compositionally biased region" description="Basic residues" evidence="1">
    <location>
        <begin position="9"/>
        <end position="22"/>
    </location>
</feature>
<dbReference type="AlphaFoldDB" id="A0A2T5M9F9"/>
<dbReference type="Proteomes" id="UP000244073">
    <property type="component" value="Unassembled WGS sequence"/>
</dbReference>
<dbReference type="Pfam" id="PF00075">
    <property type="entry name" value="RNase_H"/>
    <property type="match status" value="1"/>
</dbReference>
<dbReference type="GeneID" id="63816056"/>
<dbReference type="EMBL" id="MSFN02000001">
    <property type="protein sequence ID" value="PTU25170.1"/>
    <property type="molecule type" value="Genomic_DNA"/>
</dbReference>
<feature type="region of interest" description="Disordered" evidence="1">
    <location>
        <begin position="83"/>
        <end position="103"/>
    </location>
</feature>
<gene>
    <name evidence="3" type="ORF">P175DRAFT_0520977</name>
</gene>
<evidence type="ECO:0000259" key="2">
    <source>
        <dbReference type="PROSITE" id="PS50879"/>
    </source>
</evidence>
<feature type="domain" description="RNase H type-1" evidence="2">
    <location>
        <begin position="65"/>
        <end position="242"/>
    </location>
</feature>
<dbReference type="GO" id="GO:0003676">
    <property type="term" value="F:nucleic acid binding"/>
    <property type="evidence" value="ECO:0007669"/>
    <property type="project" value="InterPro"/>
</dbReference>
<name>A0A2T5M9F9_9EURO</name>
<protein>
    <recommendedName>
        <fullName evidence="2">RNase H type-1 domain-containing protein</fullName>
    </recommendedName>
</protein>
<accession>A0A2T5M9F9</accession>
<evidence type="ECO:0000313" key="3">
    <source>
        <dbReference type="EMBL" id="PTU25170.1"/>
    </source>
</evidence>